<dbReference type="GO" id="GO:0019323">
    <property type="term" value="P:pentose catabolic process"/>
    <property type="evidence" value="ECO:0007669"/>
    <property type="project" value="TreeGrafter"/>
</dbReference>
<dbReference type="OrthoDB" id="422493at2"/>
<dbReference type="InterPro" id="IPR050197">
    <property type="entry name" value="Aldolase_class_II_sugar_metab"/>
</dbReference>
<feature type="domain" description="Class II aldolase/adducin N-terminal" evidence="3">
    <location>
        <begin position="40"/>
        <end position="217"/>
    </location>
</feature>
<dbReference type="InterPro" id="IPR036409">
    <property type="entry name" value="Aldolase_II/adducin_N_sf"/>
</dbReference>
<dbReference type="InterPro" id="IPR001303">
    <property type="entry name" value="Aldolase_II/adducin_N"/>
</dbReference>
<evidence type="ECO:0000256" key="2">
    <source>
        <dbReference type="ARBA" id="ARBA00023239"/>
    </source>
</evidence>
<dbReference type="PANTHER" id="PTHR22789">
    <property type="entry name" value="FUCULOSE PHOSPHATE ALDOLASE"/>
    <property type="match status" value="1"/>
</dbReference>
<dbReference type="SMART" id="SM01007">
    <property type="entry name" value="Aldolase_II"/>
    <property type="match status" value="1"/>
</dbReference>
<gene>
    <name evidence="4" type="ORF">OLMES_3623</name>
</gene>
<sequence length="219" mass="24211">MEARNSEQEGVIKYDLEFRSTKITEPDFEPKLQVLNRWRSVLWRLGLVGQDPLRYGGLGFGNISIRIRGDAFLVSGSQTGHLSFLSTCDCAFVRDFDLARNSLIAEGECRPSSEALSHGALYDLHEGIGAVVHVHSPEIWQGFEQIGLRFTSETIPYGTPEMAFALQTEANALLKMSSSGVVVMRGHHDGVISFGRDLEDATMVLLSAHARAVKMKSRT</sequence>
<protein>
    <submittedName>
        <fullName evidence="4">Ribulose-5-phosphate 4-epimerase-like epimerase or aldolase</fullName>
    </submittedName>
</protein>
<evidence type="ECO:0000259" key="3">
    <source>
        <dbReference type="SMART" id="SM01007"/>
    </source>
</evidence>
<evidence type="ECO:0000313" key="5">
    <source>
        <dbReference type="Proteomes" id="UP000196027"/>
    </source>
</evidence>
<dbReference type="PANTHER" id="PTHR22789:SF0">
    <property type="entry name" value="3-OXO-TETRONATE 4-PHOSPHATE DECARBOXYLASE-RELATED"/>
    <property type="match status" value="1"/>
</dbReference>
<dbReference type="GO" id="GO:0016832">
    <property type="term" value="F:aldehyde-lyase activity"/>
    <property type="evidence" value="ECO:0007669"/>
    <property type="project" value="TreeGrafter"/>
</dbReference>
<name>A0A1Y0IBL4_9GAMM</name>
<accession>A0A1Y0IBL4</accession>
<dbReference type="Gene3D" id="3.40.225.10">
    <property type="entry name" value="Class II aldolase/adducin N-terminal domain"/>
    <property type="match status" value="1"/>
</dbReference>
<dbReference type="GO" id="GO:0005829">
    <property type="term" value="C:cytosol"/>
    <property type="evidence" value="ECO:0007669"/>
    <property type="project" value="TreeGrafter"/>
</dbReference>
<dbReference type="SUPFAM" id="SSF53639">
    <property type="entry name" value="AraD/HMP-PK domain-like"/>
    <property type="match status" value="1"/>
</dbReference>
<dbReference type="RefSeq" id="WP_087462517.1">
    <property type="nucleotide sequence ID" value="NZ_CP021425.1"/>
</dbReference>
<keyword evidence="5" id="KW-1185">Reference proteome</keyword>
<dbReference type="KEGG" id="ome:OLMES_3623"/>
<organism evidence="4 5">
    <name type="scientific">Oleiphilus messinensis</name>
    <dbReference type="NCBI Taxonomy" id="141451"/>
    <lineage>
        <taxon>Bacteria</taxon>
        <taxon>Pseudomonadati</taxon>
        <taxon>Pseudomonadota</taxon>
        <taxon>Gammaproteobacteria</taxon>
        <taxon>Oceanospirillales</taxon>
        <taxon>Oleiphilaceae</taxon>
        <taxon>Oleiphilus</taxon>
    </lineage>
</organism>
<evidence type="ECO:0000313" key="4">
    <source>
        <dbReference type="EMBL" id="ARU57650.1"/>
    </source>
</evidence>
<dbReference type="AlphaFoldDB" id="A0A1Y0IBL4"/>
<proteinExistence type="predicted"/>
<dbReference type="Pfam" id="PF00596">
    <property type="entry name" value="Aldolase_II"/>
    <property type="match status" value="1"/>
</dbReference>
<dbReference type="EMBL" id="CP021425">
    <property type="protein sequence ID" value="ARU57650.1"/>
    <property type="molecule type" value="Genomic_DNA"/>
</dbReference>
<keyword evidence="2" id="KW-0456">Lyase</keyword>
<dbReference type="GO" id="GO:0046872">
    <property type="term" value="F:metal ion binding"/>
    <property type="evidence" value="ECO:0007669"/>
    <property type="project" value="UniProtKB-KW"/>
</dbReference>
<keyword evidence="1" id="KW-0479">Metal-binding</keyword>
<dbReference type="Proteomes" id="UP000196027">
    <property type="component" value="Chromosome"/>
</dbReference>
<evidence type="ECO:0000256" key="1">
    <source>
        <dbReference type="ARBA" id="ARBA00022723"/>
    </source>
</evidence>
<reference evidence="4 5" key="1">
    <citation type="submission" date="2017-05" db="EMBL/GenBank/DDBJ databases">
        <title>Genomic insights into alkan degradation activity of Oleiphilus messinensis.</title>
        <authorList>
            <person name="Kozyavkin S.A."/>
            <person name="Slesarev A.I."/>
            <person name="Golyshin P.N."/>
            <person name="Korzhenkov A."/>
            <person name="Golyshina O.N."/>
            <person name="Toshchakov S.V."/>
        </authorList>
    </citation>
    <scope>NUCLEOTIDE SEQUENCE [LARGE SCALE GENOMIC DNA]</scope>
    <source>
        <strain evidence="4 5">ME102</strain>
    </source>
</reference>